<proteinExistence type="predicted"/>
<dbReference type="EMBL" id="VZCB01000020">
    <property type="protein sequence ID" value="MQN79853.1"/>
    <property type="molecule type" value="Genomic_DNA"/>
</dbReference>
<organism evidence="3 4">
    <name type="scientific">Segatella copri</name>
    <dbReference type="NCBI Taxonomy" id="165179"/>
    <lineage>
        <taxon>Bacteria</taxon>
        <taxon>Pseudomonadati</taxon>
        <taxon>Bacteroidota</taxon>
        <taxon>Bacteroidia</taxon>
        <taxon>Bacteroidales</taxon>
        <taxon>Prevotellaceae</taxon>
        <taxon>Segatella</taxon>
    </lineage>
</organism>
<reference evidence="3 4" key="1">
    <citation type="submission" date="2019-09" db="EMBL/GenBank/DDBJ databases">
        <title>Distinct polysaccharide growth profiles of human intestinal Prevotella copri isolates.</title>
        <authorList>
            <person name="Fehlner-Peach H."/>
            <person name="Magnabosco C."/>
            <person name="Raghavan V."/>
            <person name="Scher J.U."/>
            <person name="Tett A."/>
            <person name="Cox L.M."/>
            <person name="Gottsegen C."/>
            <person name="Watters A."/>
            <person name="Wiltshire- Gordon J.D."/>
            <person name="Segata N."/>
            <person name="Bonneau R."/>
            <person name="Littman D.R."/>
        </authorList>
    </citation>
    <scope>NUCLEOTIDE SEQUENCE [LARGE SCALE GENOMIC DNA]</scope>
    <source>
        <strain evidence="4">iA622</strain>
    </source>
</reference>
<feature type="signal peptide" evidence="1">
    <location>
        <begin position="1"/>
        <end position="17"/>
    </location>
</feature>
<sequence length="288" mass="30277">MKSIGLMVAGAAMFLAAAGLSACSFDSMGSTVKGDLNYVQDDLRQKPFKAIDVEAVADVYYTQNDGDKCDVRLDYSAIKDAKFLQQMKEKLKVVYRNDEVVIGYNGRLTVPASCNSENKRLKIYITSPDLVKVTQEGTGSFHAKTINSDRFAIDNEGVGSVSIGKILANKVTIDNEGVGSVNIDDVAGDNMTVDNEGVGSVKITNVSMGSLKVDNEGVGSVNLGFFKGGSLNILNEGVGSVKAKVDCQSVNATSEGVGGINLSGVTRQYGKTKDGIGGISDSGLTVSK</sequence>
<dbReference type="InterPro" id="IPR021255">
    <property type="entry name" value="DUF2807"/>
</dbReference>
<evidence type="ECO:0000259" key="2">
    <source>
        <dbReference type="Pfam" id="PF10988"/>
    </source>
</evidence>
<accession>A0A6G1TX34</accession>
<dbReference type="Gene3D" id="2.160.20.120">
    <property type="match status" value="1"/>
</dbReference>
<dbReference type="AlphaFoldDB" id="A0A6G1TX34"/>
<dbReference type="PROSITE" id="PS51257">
    <property type="entry name" value="PROKAR_LIPOPROTEIN"/>
    <property type="match status" value="1"/>
</dbReference>
<evidence type="ECO:0000313" key="4">
    <source>
        <dbReference type="Proteomes" id="UP000480425"/>
    </source>
</evidence>
<gene>
    <name evidence="3" type="ORF">F7D73_02530</name>
</gene>
<dbReference type="OrthoDB" id="1047461at2"/>
<evidence type="ECO:0000313" key="3">
    <source>
        <dbReference type="EMBL" id="MQN79853.1"/>
    </source>
</evidence>
<dbReference type="RefSeq" id="WP_153122143.1">
    <property type="nucleotide sequence ID" value="NZ_VZCB01000020.1"/>
</dbReference>
<keyword evidence="1" id="KW-0732">Signal</keyword>
<dbReference type="Pfam" id="PF10988">
    <property type="entry name" value="DUF2807"/>
    <property type="match status" value="1"/>
</dbReference>
<feature type="domain" description="Putative auto-transporter adhesin head GIN" evidence="2">
    <location>
        <begin position="48"/>
        <end position="223"/>
    </location>
</feature>
<name>A0A6G1TX34_9BACT</name>
<comment type="caution">
    <text evidence="3">The sequence shown here is derived from an EMBL/GenBank/DDBJ whole genome shotgun (WGS) entry which is preliminary data.</text>
</comment>
<feature type="chain" id="PRO_5026236808" description="Putative auto-transporter adhesin head GIN domain-containing protein" evidence="1">
    <location>
        <begin position="18"/>
        <end position="288"/>
    </location>
</feature>
<evidence type="ECO:0000256" key="1">
    <source>
        <dbReference type="SAM" id="SignalP"/>
    </source>
</evidence>
<dbReference type="Proteomes" id="UP000480425">
    <property type="component" value="Unassembled WGS sequence"/>
</dbReference>
<protein>
    <recommendedName>
        <fullName evidence="2">Putative auto-transporter adhesin head GIN domain-containing protein</fullName>
    </recommendedName>
</protein>